<feature type="transmembrane region" description="Helical" evidence="1">
    <location>
        <begin position="45"/>
        <end position="70"/>
    </location>
</feature>
<gene>
    <name evidence="2" type="ORF">H7C19_16215</name>
</gene>
<dbReference type="Proteomes" id="UP000547209">
    <property type="component" value="Unassembled WGS sequence"/>
</dbReference>
<evidence type="ECO:0000313" key="3">
    <source>
        <dbReference type="Proteomes" id="UP000547209"/>
    </source>
</evidence>
<keyword evidence="1" id="KW-0812">Transmembrane</keyword>
<feature type="transmembrane region" description="Helical" evidence="1">
    <location>
        <begin position="12"/>
        <end position="33"/>
    </location>
</feature>
<proteinExistence type="predicted"/>
<accession>A0A7X0RTL5</accession>
<keyword evidence="1" id="KW-1133">Transmembrane helix</keyword>
<name>A0A7X0RTL5_9BACL</name>
<dbReference type="EMBL" id="JACJVP010000025">
    <property type="protein sequence ID" value="MBB6672226.1"/>
    <property type="molecule type" value="Genomic_DNA"/>
</dbReference>
<protein>
    <submittedName>
        <fullName evidence="2">Uncharacterized protein</fullName>
    </submittedName>
</protein>
<keyword evidence="3" id="KW-1185">Reference proteome</keyword>
<evidence type="ECO:0000313" key="2">
    <source>
        <dbReference type="EMBL" id="MBB6672226.1"/>
    </source>
</evidence>
<organism evidence="2 3">
    <name type="scientific">Cohnella nanjingensis</name>
    <dbReference type="NCBI Taxonomy" id="1387779"/>
    <lineage>
        <taxon>Bacteria</taxon>
        <taxon>Bacillati</taxon>
        <taxon>Bacillota</taxon>
        <taxon>Bacilli</taxon>
        <taxon>Bacillales</taxon>
        <taxon>Paenibacillaceae</taxon>
        <taxon>Cohnella</taxon>
    </lineage>
</organism>
<keyword evidence="1" id="KW-0472">Membrane</keyword>
<dbReference type="AlphaFoldDB" id="A0A7X0RTL5"/>
<sequence>MTTNRIGTTEWMLLLVGVVLGILAGVVQGWAIAQKEQGKIKSGMRIFYIVGTVIVLVALKVTLNIAFPSYIATSQIGIWLSIVFAIGGLLLGRALYPQPVNSARRG</sequence>
<reference evidence="2 3" key="1">
    <citation type="submission" date="2020-08" db="EMBL/GenBank/DDBJ databases">
        <title>Cohnella phylogeny.</title>
        <authorList>
            <person name="Dunlap C."/>
        </authorList>
    </citation>
    <scope>NUCLEOTIDE SEQUENCE [LARGE SCALE GENOMIC DNA]</scope>
    <source>
        <strain evidence="2 3">DSM 28246</strain>
    </source>
</reference>
<feature type="transmembrane region" description="Helical" evidence="1">
    <location>
        <begin position="76"/>
        <end position="96"/>
    </location>
</feature>
<comment type="caution">
    <text evidence="2">The sequence shown here is derived from an EMBL/GenBank/DDBJ whole genome shotgun (WGS) entry which is preliminary data.</text>
</comment>
<evidence type="ECO:0000256" key="1">
    <source>
        <dbReference type="SAM" id="Phobius"/>
    </source>
</evidence>